<protein>
    <submittedName>
        <fullName evidence="2">Alpha/beta hydrolase</fullName>
    </submittedName>
</protein>
<gene>
    <name evidence="2" type="ORF">JK358_18440</name>
</gene>
<feature type="domain" description="AB hydrolase-1" evidence="1">
    <location>
        <begin position="43"/>
        <end position="311"/>
    </location>
</feature>
<organism evidence="2 3">
    <name type="scientific">Nocardia acididurans</name>
    <dbReference type="NCBI Taxonomy" id="2802282"/>
    <lineage>
        <taxon>Bacteria</taxon>
        <taxon>Bacillati</taxon>
        <taxon>Actinomycetota</taxon>
        <taxon>Actinomycetes</taxon>
        <taxon>Mycobacteriales</taxon>
        <taxon>Nocardiaceae</taxon>
        <taxon>Nocardia</taxon>
    </lineage>
</organism>
<dbReference type="GO" id="GO:0016787">
    <property type="term" value="F:hydrolase activity"/>
    <property type="evidence" value="ECO:0007669"/>
    <property type="project" value="UniProtKB-KW"/>
</dbReference>
<accession>A0ABS1M758</accession>
<dbReference type="InterPro" id="IPR029058">
    <property type="entry name" value="AB_hydrolase_fold"/>
</dbReference>
<evidence type="ECO:0000259" key="1">
    <source>
        <dbReference type="Pfam" id="PF12697"/>
    </source>
</evidence>
<name>A0ABS1M758_9NOCA</name>
<dbReference type="RefSeq" id="WP_201948979.1">
    <property type="nucleotide sequence ID" value="NZ_JAERRJ010000007.1"/>
</dbReference>
<dbReference type="InterPro" id="IPR000073">
    <property type="entry name" value="AB_hydrolase_1"/>
</dbReference>
<dbReference type="EMBL" id="JAERRJ010000007">
    <property type="protein sequence ID" value="MBL1076379.1"/>
    <property type="molecule type" value="Genomic_DNA"/>
</dbReference>
<dbReference type="PANTHER" id="PTHR46438:SF2">
    <property type="entry name" value="ALPHA_BETA-HYDROLASES SUPERFAMILY PROTEIN"/>
    <property type="match status" value="1"/>
</dbReference>
<dbReference type="SUPFAM" id="SSF53474">
    <property type="entry name" value="alpha/beta-Hydrolases"/>
    <property type="match status" value="1"/>
</dbReference>
<dbReference type="Proteomes" id="UP000602198">
    <property type="component" value="Unassembled WGS sequence"/>
</dbReference>
<evidence type="ECO:0000313" key="3">
    <source>
        <dbReference type="Proteomes" id="UP000602198"/>
    </source>
</evidence>
<evidence type="ECO:0000313" key="2">
    <source>
        <dbReference type="EMBL" id="MBL1076379.1"/>
    </source>
</evidence>
<dbReference type="PANTHER" id="PTHR46438">
    <property type="entry name" value="ALPHA/BETA-HYDROLASES SUPERFAMILY PROTEIN"/>
    <property type="match status" value="1"/>
</dbReference>
<dbReference type="Pfam" id="PF12697">
    <property type="entry name" value="Abhydrolase_6"/>
    <property type="match status" value="1"/>
</dbReference>
<keyword evidence="3" id="KW-1185">Reference proteome</keyword>
<sequence length="322" mass="34915">MRSFEAADRSDTFVPHAYPEPLVDLGEVRMNYVVEGDPQKPALLLIPGNGDSWWTYEDAISLLSPNFQVYAVDVRGHGRSSWTPGRYTIDNVGNDLVRFIDLVIGRPTLVAGNSAGGVFTAWLAAYAKPGQLRGVILEDAPLFTAQAAPAFGPGSYLAIAPLLAARHKWLGNQWSIGDYAGLMKAMPTELPADMVAGMSFMFGKRDTGDAVPRPPQNMGEYDPEWAGAWADDSANAGCDHAAMLAQVRVPVLFTHHGRQTDPDTGRLFGAITDLQAQNVCHLIESAGQPVTYVSLPDAAHSMHSADAKRYVTTMTEWIDTLD</sequence>
<reference evidence="2 3" key="1">
    <citation type="submission" date="2021-01" db="EMBL/GenBank/DDBJ databases">
        <title>WGS of actinomycetes isolated from Thailand.</title>
        <authorList>
            <person name="Thawai C."/>
        </authorList>
    </citation>
    <scope>NUCLEOTIDE SEQUENCE [LARGE SCALE GENOMIC DNA]</scope>
    <source>
        <strain evidence="2 3">LPG 2</strain>
    </source>
</reference>
<dbReference type="Gene3D" id="3.40.50.1820">
    <property type="entry name" value="alpha/beta hydrolase"/>
    <property type="match status" value="1"/>
</dbReference>
<keyword evidence="2" id="KW-0378">Hydrolase</keyword>
<proteinExistence type="predicted"/>
<comment type="caution">
    <text evidence="2">The sequence shown here is derived from an EMBL/GenBank/DDBJ whole genome shotgun (WGS) entry which is preliminary data.</text>
</comment>